<dbReference type="InterPro" id="IPR057798">
    <property type="entry name" value="PH_YqeB"/>
</dbReference>
<feature type="compositionally biased region" description="Polar residues" evidence="1">
    <location>
        <begin position="171"/>
        <end position="183"/>
    </location>
</feature>
<feature type="transmembrane region" description="Helical" evidence="2">
    <location>
        <begin position="64"/>
        <end position="87"/>
    </location>
</feature>
<proteinExistence type="predicted"/>
<dbReference type="EMBL" id="BMVC01000002">
    <property type="protein sequence ID" value="GHC84666.1"/>
    <property type="molecule type" value="Genomic_DNA"/>
</dbReference>
<keyword evidence="2" id="KW-1133">Transmembrane helix</keyword>
<feature type="domain" description="YqeB PH" evidence="3">
    <location>
        <begin position="10"/>
        <end position="162"/>
    </location>
</feature>
<gene>
    <name evidence="4" type="ORF">GCM10010334_14810</name>
</gene>
<evidence type="ECO:0000313" key="5">
    <source>
        <dbReference type="Proteomes" id="UP000638353"/>
    </source>
</evidence>
<keyword evidence="2" id="KW-0812">Transmembrane</keyword>
<evidence type="ECO:0000256" key="1">
    <source>
        <dbReference type="SAM" id="MobiDB-lite"/>
    </source>
</evidence>
<reference evidence="4" key="2">
    <citation type="submission" date="2020-09" db="EMBL/GenBank/DDBJ databases">
        <authorList>
            <person name="Sun Q."/>
            <person name="Ohkuma M."/>
        </authorList>
    </citation>
    <scope>NUCLEOTIDE SEQUENCE</scope>
    <source>
        <strain evidence="4">JCM 4637</strain>
    </source>
</reference>
<keyword evidence="2" id="KW-0472">Membrane</keyword>
<name>A0A918WUQ4_9ACTN</name>
<reference evidence="4" key="1">
    <citation type="journal article" date="2014" name="Int. J. Syst. Evol. Microbiol.">
        <title>Complete genome sequence of Corynebacterium casei LMG S-19264T (=DSM 44701T), isolated from a smear-ripened cheese.</title>
        <authorList>
            <consortium name="US DOE Joint Genome Institute (JGI-PGF)"/>
            <person name="Walter F."/>
            <person name="Albersmeier A."/>
            <person name="Kalinowski J."/>
            <person name="Ruckert C."/>
        </authorList>
    </citation>
    <scope>NUCLEOTIDE SEQUENCE</scope>
    <source>
        <strain evidence="4">JCM 4637</strain>
    </source>
</reference>
<evidence type="ECO:0000313" key="4">
    <source>
        <dbReference type="EMBL" id="GHC84666.1"/>
    </source>
</evidence>
<evidence type="ECO:0000259" key="3">
    <source>
        <dbReference type="Pfam" id="PF23494"/>
    </source>
</evidence>
<feature type="transmembrane region" description="Helical" evidence="2">
    <location>
        <begin position="20"/>
        <end position="44"/>
    </location>
</feature>
<comment type="caution">
    <text evidence="4">The sequence shown here is derived from an EMBL/GenBank/DDBJ whole genome shotgun (WGS) entry which is preliminary data.</text>
</comment>
<organism evidence="4 5">
    <name type="scientific">Streptomyces finlayi</name>
    <dbReference type="NCBI Taxonomy" id="67296"/>
    <lineage>
        <taxon>Bacteria</taxon>
        <taxon>Bacillati</taxon>
        <taxon>Actinomycetota</taxon>
        <taxon>Actinomycetes</taxon>
        <taxon>Kitasatosporales</taxon>
        <taxon>Streptomycetaceae</taxon>
        <taxon>Streptomyces</taxon>
    </lineage>
</organism>
<evidence type="ECO:0000256" key="2">
    <source>
        <dbReference type="SAM" id="Phobius"/>
    </source>
</evidence>
<dbReference type="Proteomes" id="UP000638353">
    <property type="component" value="Unassembled WGS sequence"/>
</dbReference>
<sequence>MSHNHPSESTVLGYSRTRLLRILVGFPAVGLGIGFLLPPLARWFDGSATGPLRRLFEALGGLEQPWQIALCALVATLLGLLAAYVAVADSARTTVTGAALTIEPRDGKKATSLARADVAAVYLDGRDLVVLDAHGRELSRSPRQASRHALSQALRTHGYPWQESRPALAAQEQSRTPVSASVA</sequence>
<dbReference type="Pfam" id="PF23494">
    <property type="entry name" value="bPH_10"/>
    <property type="match status" value="1"/>
</dbReference>
<feature type="region of interest" description="Disordered" evidence="1">
    <location>
        <begin position="164"/>
        <end position="183"/>
    </location>
</feature>
<accession>A0A918WUQ4</accession>
<dbReference type="AlphaFoldDB" id="A0A918WUQ4"/>
<protein>
    <recommendedName>
        <fullName evidence="3">YqeB PH domain-containing protein</fullName>
    </recommendedName>
</protein>